<dbReference type="PIRSF" id="PIRSF018296">
    <property type="entry name" value="Format_dh_formtn"/>
    <property type="match status" value="1"/>
</dbReference>
<dbReference type="Pfam" id="PF24860">
    <property type="entry name" value="FdhE_C"/>
    <property type="match status" value="1"/>
</dbReference>
<dbReference type="Pfam" id="PF04216">
    <property type="entry name" value="FdhE_N"/>
    <property type="match status" value="1"/>
</dbReference>
<dbReference type="Gene3D" id="3.90.1670.10">
    <property type="entry name" value="FdhE-like domain"/>
    <property type="match status" value="1"/>
</dbReference>
<dbReference type="InterPro" id="IPR006452">
    <property type="entry name" value="Formate_DH_accessory"/>
</dbReference>
<comment type="subcellular location">
    <subcellularLocation>
        <location evidence="2">Cytoplasm</location>
    </subcellularLocation>
</comment>
<evidence type="ECO:0000259" key="3">
    <source>
        <dbReference type="Pfam" id="PF04216"/>
    </source>
</evidence>
<name>A0ABY0YMX7_9PSED</name>
<comment type="caution">
    <text evidence="6">The sequence shown here is derived from an EMBL/GenBank/DDBJ whole genome shotgun (WGS) entry which is preliminary data.</text>
</comment>
<dbReference type="InterPro" id="IPR024064">
    <property type="entry name" value="FdhE-like_sf"/>
</dbReference>
<proteinExistence type="inferred from homology"/>
<accession>A0ABY0YMX7</accession>
<dbReference type="Pfam" id="PF24859">
    <property type="entry name" value="FdhE_central"/>
    <property type="match status" value="1"/>
</dbReference>
<dbReference type="InterPro" id="IPR056797">
    <property type="entry name" value="FdhE_central"/>
</dbReference>
<comment type="similarity">
    <text evidence="2">Belongs to the FdhE family.</text>
</comment>
<dbReference type="EMBL" id="FNRV01000001">
    <property type="protein sequence ID" value="SED73976.1"/>
    <property type="molecule type" value="Genomic_DNA"/>
</dbReference>
<keyword evidence="7" id="KW-1185">Reference proteome</keyword>
<dbReference type="PANTHER" id="PTHR37689">
    <property type="entry name" value="PROTEIN FDHE"/>
    <property type="match status" value="1"/>
</dbReference>
<reference evidence="6 7" key="1">
    <citation type="submission" date="2016-10" db="EMBL/GenBank/DDBJ databases">
        <authorList>
            <person name="Varghese N."/>
            <person name="Submissions S."/>
        </authorList>
    </citation>
    <scope>NUCLEOTIDE SEQUENCE [LARGE SCALE GENOMIC DNA]</scope>
    <source>
        <strain evidence="6 7">DSM 18327</strain>
    </source>
</reference>
<comment type="function">
    <text evidence="2">Necessary for formate dehydrogenase activity.</text>
</comment>
<gene>
    <name evidence="2" type="primary">fdhE</name>
    <name evidence="6" type="ORF">SAMN05216205_6102</name>
</gene>
<keyword evidence="1 2" id="KW-0963">Cytoplasm</keyword>
<evidence type="ECO:0000313" key="7">
    <source>
        <dbReference type="Proteomes" id="UP000199665"/>
    </source>
</evidence>
<evidence type="ECO:0000256" key="2">
    <source>
        <dbReference type="HAMAP-Rule" id="MF_00611"/>
    </source>
</evidence>
<dbReference type="NCBIfam" id="TIGR01562">
    <property type="entry name" value="FdhE"/>
    <property type="match status" value="1"/>
</dbReference>
<dbReference type="PANTHER" id="PTHR37689:SF1">
    <property type="entry name" value="PROTEIN FDHE"/>
    <property type="match status" value="1"/>
</dbReference>
<protein>
    <recommendedName>
        <fullName evidence="2">Protein FdhE homolog</fullName>
    </recommendedName>
</protein>
<evidence type="ECO:0000313" key="6">
    <source>
        <dbReference type="EMBL" id="SED73976.1"/>
    </source>
</evidence>
<feature type="domain" description="FdhE central" evidence="4">
    <location>
        <begin position="184"/>
        <end position="221"/>
    </location>
</feature>
<sequence>MATILEPGEIEAAATAPPFLHLPPSNLFTLRALRLERLAEGHPLADYLRLIAGLCQQQQRLMDDPPDAAVPDPQRIQRCLEHGLPPFAADSLVREDAWLPWLNGLLQGYQPAAQSPVEQAVTTLRNASAGQLKTWALALVSGQFSLLPAALVPFLGSALQVAWSHWLLTTPDLALKPGTSLNQCPACGSPAMAGVIRHRGKYNGLRYLVCSLCACEWHVVRVKCVYCEQSKGLQYVSFDSDRHAADKAPLRAETCPGCQSYLKQIYLECDAEGEALSADLSSLMLDMRLEQEGFQRPAPNLLLAPGGD</sequence>
<dbReference type="SUPFAM" id="SSF144020">
    <property type="entry name" value="FdhE-like"/>
    <property type="match status" value="1"/>
</dbReference>
<dbReference type="InterPro" id="IPR056796">
    <property type="entry name" value="FdhE_C"/>
</dbReference>
<feature type="domain" description="FdhE N-terminal" evidence="3">
    <location>
        <begin position="17"/>
        <end position="176"/>
    </location>
</feature>
<organism evidence="6 7">
    <name type="scientific">Pseudomonas mohnii</name>
    <dbReference type="NCBI Taxonomy" id="395600"/>
    <lineage>
        <taxon>Bacteria</taxon>
        <taxon>Pseudomonadati</taxon>
        <taxon>Pseudomonadota</taxon>
        <taxon>Gammaproteobacteria</taxon>
        <taxon>Pseudomonadales</taxon>
        <taxon>Pseudomonadaceae</taxon>
        <taxon>Pseudomonas</taxon>
    </lineage>
</organism>
<evidence type="ECO:0000259" key="4">
    <source>
        <dbReference type="Pfam" id="PF24859"/>
    </source>
</evidence>
<dbReference type="RefSeq" id="WP_090469616.1">
    <property type="nucleotide sequence ID" value="NZ_FNRV01000001.1"/>
</dbReference>
<dbReference type="Proteomes" id="UP000199665">
    <property type="component" value="Unassembled WGS sequence"/>
</dbReference>
<evidence type="ECO:0000259" key="5">
    <source>
        <dbReference type="Pfam" id="PF24860"/>
    </source>
</evidence>
<feature type="domain" description="FdhE C-terminal" evidence="5">
    <location>
        <begin position="222"/>
        <end position="303"/>
    </location>
</feature>
<dbReference type="InterPro" id="IPR056774">
    <property type="entry name" value="FdhE_N"/>
</dbReference>
<dbReference type="HAMAP" id="MF_00611">
    <property type="entry name" value="FdeH"/>
    <property type="match status" value="1"/>
</dbReference>
<evidence type="ECO:0000256" key="1">
    <source>
        <dbReference type="ARBA" id="ARBA00022490"/>
    </source>
</evidence>
<dbReference type="CDD" id="cd16341">
    <property type="entry name" value="FdhE"/>
    <property type="match status" value="1"/>
</dbReference>